<dbReference type="InterPro" id="IPR009703">
    <property type="entry name" value="Selenoprotein_S"/>
</dbReference>
<comment type="subcellular location">
    <subcellularLocation>
        <location evidence="2">Cytoplasm</location>
    </subcellularLocation>
    <subcellularLocation>
        <location evidence="1">Endoplasmic reticulum membrane</location>
        <topology evidence="1">Single-pass membrane protein</topology>
    </subcellularLocation>
</comment>
<organism evidence="12 13">
    <name type="scientific">Nicrophorus vespilloides</name>
    <name type="common">Boreal carrion beetle</name>
    <dbReference type="NCBI Taxonomy" id="110193"/>
    <lineage>
        <taxon>Eukaryota</taxon>
        <taxon>Metazoa</taxon>
        <taxon>Ecdysozoa</taxon>
        <taxon>Arthropoda</taxon>
        <taxon>Hexapoda</taxon>
        <taxon>Insecta</taxon>
        <taxon>Pterygota</taxon>
        <taxon>Neoptera</taxon>
        <taxon>Endopterygota</taxon>
        <taxon>Coleoptera</taxon>
        <taxon>Polyphaga</taxon>
        <taxon>Staphyliniformia</taxon>
        <taxon>Silphidae</taxon>
        <taxon>Nicrophorinae</taxon>
        <taxon>Nicrophorus</taxon>
    </lineage>
</organism>
<keyword evidence="5 11" id="KW-0812">Transmembrane</keyword>
<evidence type="ECO:0000256" key="9">
    <source>
        <dbReference type="ARBA" id="ARBA00023136"/>
    </source>
</evidence>
<feature type="transmembrane region" description="Helical" evidence="11">
    <location>
        <begin position="12"/>
        <end position="30"/>
    </location>
</feature>
<evidence type="ECO:0000313" key="12">
    <source>
        <dbReference type="Proteomes" id="UP000695000"/>
    </source>
</evidence>
<evidence type="ECO:0000256" key="6">
    <source>
        <dbReference type="ARBA" id="ARBA00022824"/>
    </source>
</evidence>
<feature type="compositionally biased region" description="Basic and acidic residues" evidence="10">
    <location>
        <begin position="71"/>
        <end position="99"/>
    </location>
</feature>
<evidence type="ECO:0000256" key="7">
    <source>
        <dbReference type="ARBA" id="ARBA00022933"/>
    </source>
</evidence>
<evidence type="ECO:0000256" key="10">
    <source>
        <dbReference type="SAM" id="MobiDB-lite"/>
    </source>
</evidence>
<proteinExistence type="inferred from homology"/>
<sequence length="142" mass="16108">MLSTVVEFFENYGWFIFGIGVVIAFSLKNLQPRITAWRKKVEDDEYAAKYHKNPDLIAARLAAQEAHRRKMQEEHDRAAEVNRLKMEEKEKKKREEFLEKQSGSGSGSKLGFKSDYNPLMGDTSRGYRATKKSPCGGGGCGK</sequence>
<dbReference type="RefSeq" id="XP_017783593.1">
    <property type="nucleotide sequence ID" value="XM_017928104.1"/>
</dbReference>
<feature type="region of interest" description="Disordered" evidence="10">
    <location>
        <begin position="67"/>
        <end position="142"/>
    </location>
</feature>
<name>A0ABM1N9U3_NICVS</name>
<keyword evidence="8 11" id="KW-1133">Transmembrane helix</keyword>
<evidence type="ECO:0000256" key="5">
    <source>
        <dbReference type="ARBA" id="ARBA00022692"/>
    </source>
</evidence>
<evidence type="ECO:0000256" key="2">
    <source>
        <dbReference type="ARBA" id="ARBA00004496"/>
    </source>
</evidence>
<keyword evidence="12" id="KW-1185">Reference proteome</keyword>
<dbReference type="Pfam" id="PF06936">
    <property type="entry name" value="Selenoprotein_S"/>
    <property type="match status" value="1"/>
</dbReference>
<dbReference type="PANTHER" id="PTHR28621">
    <property type="entry name" value="SELENOPROTEIN S"/>
    <property type="match status" value="1"/>
</dbReference>
<evidence type="ECO:0000313" key="13">
    <source>
        <dbReference type="RefSeq" id="XP_017783593.1"/>
    </source>
</evidence>
<dbReference type="PANTHER" id="PTHR28621:SF1">
    <property type="entry name" value="SELENOPROTEIN S"/>
    <property type="match status" value="1"/>
</dbReference>
<keyword evidence="4" id="KW-0963">Cytoplasm</keyword>
<dbReference type="GeneID" id="108567565"/>
<evidence type="ECO:0000256" key="11">
    <source>
        <dbReference type="SAM" id="Phobius"/>
    </source>
</evidence>
<evidence type="ECO:0000256" key="3">
    <source>
        <dbReference type="ARBA" id="ARBA00011034"/>
    </source>
</evidence>
<accession>A0ABM1N9U3</accession>
<dbReference type="Proteomes" id="UP000695000">
    <property type="component" value="Unplaced"/>
</dbReference>
<evidence type="ECO:0000256" key="4">
    <source>
        <dbReference type="ARBA" id="ARBA00022490"/>
    </source>
</evidence>
<reference evidence="13" key="1">
    <citation type="submission" date="2025-08" db="UniProtKB">
        <authorList>
            <consortium name="RefSeq"/>
        </authorList>
    </citation>
    <scope>IDENTIFICATION</scope>
    <source>
        <tissue evidence="13">Whole Larva</tissue>
    </source>
</reference>
<comment type="similarity">
    <text evidence="3">Belongs to the selenoprotein S family.</text>
</comment>
<dbReference type="Gene3D" id="6.10.250.2950">
    <property type="match status" value="1"/>
</dbReference>
<keyword evidence="7" id="KW-0712">Selenocysteine</keyword>
<evidence type="ECO:0000256" key="8">
    <source>
        <dbReference type="ARBA" id="ARBA00022989"/>
    </source>
</evidence>
<protein>
    <submittedName>
        <fullName evidence="13">Uncharacterized protein LOC108567565</fullName>
    </submittedName>
</protein>
<evidence type="ECO:0000256" key="1">
    <source>
        <dbReference type="ARBA" id="ARBA00004389"/>
    </source>
</evidence>
<keyword evidence="9 11" id="KW-0472">Membrane</keyword>
<keyword evidence="6" id="KW-0256">Endoplasmic reticulum</keyword>
<gene>
    <name evidence="13" type="primary">LOC108567565</name>
</gene>